<evidence type="ECO:0000313" key="2">
    <source>
        <dbReference type="Proteomes" id="UP000046393"/>
    </source>
</evidence>
<proteinExistence type="predicted"/>
<dbReference type="WBParaSite" id="SMUV_0000200201-mRNA-1">
    <property type="protein sequence ID" value="SMUV_0000200201-mRNA-1"/>
    <property type="gene ID" value="SMUV_0000200201"/>
</dbReference>
<keyword evidence="2" id="KW-1185">Reference proteome</keyword>
<protein>
    <submittedName>
        <fullName evidence="3">Uncharacterized protein</fullName>
    </submittedName>
</protein>
<evidence type="ECO:0000313" key="3">
    <source>
        <dbReference type="WBParaSite" id="SMUV_0000200201-mRNA-1"/>
    </source>
</evidence>
<dbReference type="Proteomes" id="UP000046393">
    <property type="component" value="Unplaced"/>
</dbReference>
<accession>A0A0N5ACX2</accession>
<dbReference type="AlphaFoldDB" id="A0A0N5ACX2"/>
<sequence>MSESDRQTLSYINADGRLHEKINCPSSLLIDNTFGIPSFNIPYSTNKKGRWKLLKKVAEETTDFQDAEAGLRVTFVRRIDNGSNRNSLPLRLNGVSFSDLAAINEIHSVSQDGSEIHKQCKTASYKALTSKPRPSKRKRRYHNDDQPTAADNEEDRMVDTGENHPLWERKAHVIYLEEVQKLNPRIVNSNESLIQRKSGISRFSSSKKSGERIKSKRKVSAQEVDYDCFEVEGC</sequence>
<reference evidence="3" key="1">
    <citation type="submission" date="2017-02" db="UniProtKB">
        <authorList>
            <consortium name="WormBaseParasite"/>
        </authorList>
    </citation>
    <scope>IDENTIFICATION</scope>
</reference>
<feature type="region of interest" description="Disordered" evidence="1">
    <location>
        <begin position="124"/>
        <end position="158"/>
    </location>
</feature>
<organism evidence="2 3">
    <name type="scientific">Syphacia muris</name>
    <dbReference type="NCBI Taxonomy" id="451379"/>
    <lineage>
        <taxon>Eukaryota</taxon>
        <taxon>Metazoa</taxon>
        <taxon>Ecdysozoa</taxon>
        <taxon>Nematoda</taxon>
        <taxon>Chromadorea</taxon>
        <taxon>Rhabditida</taxon>
        <taxon>Spirurina</taxon>
        <taxon>Oxyuridomorpha</taxon>
        <taxon>Oxyuroidea</taxon>
        <taxon>Oxyuridae</taxon>
        <taxon>Syphacia</taxon>
    </lineage>
</organism>
<name>A0A0N5ACX2_9BILA</name>
<evidence type="ECO:0000256" key="1">
    <source>
        <dbReference type="SAM" id="MobiDB-lite"/>
    </source>
</evidence>